<keyword evidence="2 10" id="KW-0436">Ligase</keyword>
<reference evidence="15 16" key="1">
    <citation type="journal article" date="2011" name="Syst. Appl. Microbiol.">
        <title>Defluviimonas denitrificans gen. nov., sp. nov., and Pararhodobacter aggregans gen. nov., sp. nov., non-phototrophic Rhodobacteraceae from the biofilter of a marine aquaculture.</title>
        <authorList>
            <person name="Foesel B.U."/>
            <person name="Drake H.L."/>
            <person name="Schramm A."/>
        </authorList>
    </citation>
    <scope>NUCLEOTIDE SEQUENCE [LARGE SCALE GENOMIC DNA]</scope>
    <source>
        <strain evidence="15 16">D1-19</strain>
    </source>
</reference>
<dbReference type="OrthoDB" id="9800958at2"/>
<dbReference type="HAMAP" id="MF_02019">
    <property type="entry name" value="MurF"/>
    <property type="match status" value="1"/>
</dbReference>
<keyword evidence="8 10" id="KW-0131">Cell cycle</keyword>
<evidence type="ECO:0000313" key="15">
    <source>
        <dbReference type="EMBL" id="PVE49488.1"/>
    </source>
</evidence>
<feature type="domain" description="Mur ligase C-terminal" evidence="13">
    <location>
        <begin position="326"/>
        <end position="440"/>
    </location>
</feature>
<dbReference type="GO" id="GO:0051301">
    <property type="term" value="P:cell division"/>
    <property type="evidence" value="ECO:0007669"/>
    <property type="project" value="UniProtKB-KW"/>
</dbReference>
<dbReference type="GO" id="GO:0005524">
    <property type="term" value="F:ATP binding"/>
    <property type="evidence" value="ECO:0007669"/>
    <property type="project" value="UniProtKB-UniRule"/>
</dbReference>
<dbReference type="InterPro" id="IPR004101">
    <property type="entry name" value="Mur_ligase_C"/>
</dbReference>
<dbReference type="InterPro" id="IPR035911">
    <property type="entry name" value="MurE/MurF_N"/>
</dbReference>
<dbReference type="InterPro" id="IPR051046">
    <property type="entry name" value="MurCDEF_CellWall_CoF430Synth"/>
</dbReference>
<dbReference type="SUPFAM" id="SSF63418">
    <property type="entry name" value="MurE/MurF N-terminal domain"/>
    <property type="match status" value="1"/>
</dbReference>
<dbReference type="EMBL" id="QDDR01000001">
    <property type="protein sequence ID" value="PVE49488.1"/>
    <property type="molecule type" value="Genomic_DNA"/>
</dbReference>
<dbReference type="RefSeq" id="WP_107749992.1">
    <property type="nucleotide sequence ID" value="NZ_QBKF01000001.1"/>
</dbReference>
<dbReference type="AlphaFoldDB" id="A0A2T7UYA6"/>
<dbReference type="EC" id="6.3.2.10" evidence="10 11"/>
<comment type="catalytic activity">
    <reaction evidence="10 11">
        <text>D-alanyl-D-alanine + UDP-N-acetyl-alpha-D-muramoyl-L-alanyl-gamma-D-glutamyl-meso-2,6-diaminopimelate + ATP = UDP-N-acetyl-alpha-D-muramoyl-L-alanyl-gamma-D-glutamyl-meso-2,6-diaminopimeloyl-D-alanyl-D-alanine + ADP + phosphate + H(+)</text>
        <dbReference type="Rhea" id="RHEA:28374"/>
        <dbReference type="ChEBI" id="CHEBI:15378"/>
        <dbReference type="ChEBI" id="CHEBI:30616"/>
        <dbReference type="ChEBI" id="CHEBI:43474"/>
        <dbReference type="ChEBI" id="CHEBI:57822"/>
        <dbReference type="ChEBI" id="CHEBI:61386"/>
        <dbReference type="ChEBI" id="CHEBI:83905"/>
        <dbReference type="ChEBI" id="CHEBI:456216"/>
        <dbReference type="EC" id="6.3.2.10"/>
    </reaction>
</comment>
<keyword evidence="3 10" id="KW-0132">Cell division</keyword>
<dbReference type="Pfam" id="PF08245">
    <property type="entry name" value="Mur_ligase_M"/>
    <property type="match status" value="1"/>
</dbReference>
<keyword evidence="6 10" id="KW-0133">Cell shape</keyword>
<protein>
    <recommendedName>
        <fullName evidence="10 11">UDP-N-acetylmuramoyl-tripeptide--D-alanyl-D-alanine ligase</fullName>
        <ecNumber evidence="10 11">6.3.2.10</ecNumber>
    </recommendedName>
    <alternativeName>
        <fullName evidence="10">D-alanyl-D-alanine-adding enzyme</fullName>
    </alternativeName>
</protein>
<dbReference type="Gene3D" id="3.40.1390.10">
    <property type="entry name" value="MurE/MurF, N-terminal domain"/>
    <property type="match status" value="1"/>
</dbReference>
<evidence type="ECO:0000256" key="10">
    <source>
        <dbReference type="HAMAP-Rule" id="MF_02019"/>
    </source>
</evidence>
<keyword evidence="7 10" id="KW-0573">Peptidoglycan synthesis</keyword>
<dbReference type="InterPro" id="IPR036615">
    <property type="entry name" value="Mur_ligase_C_dom_sf"/>
</dbReference>
<dbReference type="GO" id="GO:0008360">
    <property type="term" value="P:regulation of cell shape"/>
    <property type="evidence" value="ECO:0007669"/>
    <property type="project" value="UniProtKB-KW"/>
</dbReference>
<dbReference type="Gene3D" id="3.40.1190.10">
    <property type="entry name" value="Mur-like, catalytic domain"/>
    <property type="match status" value="1"/>
</dbReference>
<dbReference type="Gene3D" id="3.90.190.20">
    <property type="entry name" value="Mur ligase, C-terminal domain"/>
    <property type="match status" value="1"/>
</dbReference>
<comment type="caution">
    <text evidence="15">The sequence shown here is derived from an EMBL/GenBank/DDBJ whole genome shotgun (WGS) entry which is preliminary data.</text>
</comment>
<feature type="domain" description="Mur ligase N-terminal catalytic" evidence="12">
    <location>
        <begin position="23"/>
        <end position="68"/>
    </location>
</feature>
<keyword evidence="4 10" id="KW-0547">Nucleotide-binding</keyword>
<dbReference type="InterPro" id="IPR013221">
    <property type="entry name" value="Mur_ligase_cen"/>
</dbReference>
<dbReference type="PANTHER" id="PTHR43024">
    <property type="entry name" value="UDP-N-ACETYLMURAMOYL-TRIPEPTIDE--D-ALANYL-D-ALANINE LIGASE"/>
    <property type="match status" value="1"/>
</dbReference>
<accession>A0A2T7UYA6</accession>
<evidence type="ECO:0000256" key="1">
    <source>
        <dbReference type="ARBA" id="ARBA00022490"/>
    </source>
</evidence>
<evidence type="ECO:0000256" key="3">
    <source>
        <dbReference type="ARBA" id="ARBA00022618"/>
    </source>
</evidence>
<feature type="domain" description="Mur ligase central" evidence="14">
    <location>
        <begin position="104"/>
        <end position="288"/>
    </location>
</feature>
<evidence type="ECO:0000256" key="9">
    <source>
        <dbReference type="ARBA" id="ARBA00023316"/>
    </source>
</evidence>
<dbReference type="Proteomes" id="UP000244810">
    <property type="component" value="Unassembled WGS sequence"/>
</dbReference>
<evidence type="ECO:0000313" key="16">
    <source>
        <dbReference type="Proteomes" id="UP000244810"/>
    </source>
</evidence>
<evidence type="ECO:0000256" key="6">
    <source>
        <dbReference type="ARBA" id="ARBA00022960"/>
    </source>
</evidence>
<dbReference type="NCBIfam" id="TIGR01143">
    <property type="entry name" value="murF"/>
    <property type="match status" value="1"/>
</dbReference>
<evidence type="ECO:0000256" key="8">
    <source>
        <dbReference type="ARBA" id="ARBA00023306"/>
    </source>
</evidence>
<keyword evidence="5 10" id="KW-0067">ATP-binding</keyword>
<dbReference type="GO" id="GO:0047480">
    <property type="term" value="F:UDP-N-acetylmuramoyl-tripeptide-D-alanyl-D-alanine ligase activity"/>
    <property type="evidence" value="ECO:0007669"/>
    <property type="project" value="UniProtKB-UniRule"/>
</dbReference>
<dbReference type="InterPro" id="IPR005863">
    <property type="entry name" value="UDP-N-AcMur_synth"/>
</dbReference>
<evidence type="ECO:0000256" key="2">
    <source>
        <dbReference type="ARBA" id="ARBA00022598"/>
    </source>
</evidence>
<dbReference type="PANTHER" id="PTHR43024:SF1">
    <property type="entry name" value="UDP-N-ACETYLMURAMOYL-TRIPEPTIDE--D-ALANYL-D-ALANINE LIGASE"/>
    <property type="match status" value="1"/>
</dbReference>
<dbReference type="InterPro" id="IPR036565">
    <property type="entry name" value="Mur-like_cat_sf"/>
</dbReference>
<dbReference type="SUPFAM" id="SSF53623">
    <property type="entry name" value="MurD-like peptide ligases, catalytic domain"/>
    <property type="match status" value="1"/>
</dbReference>
<keyword evidence="16" id="KW-1185">Reference proteome</keyword>
<name>A0A2T7UYA6_9RHOB</name>
<evidence type="ECO:0000256" key="4">
    <source>
        <dbReference type="ARBA" id="ARBA00022741"/>
    </source>
</evidence>
<dbReference type="GO" id="GO:0005737">
    <property type="term" value="C:cytoplasm"/>
    <property type="evidence" value="ECO:0007669"/>
    <property type="project" value="UniProtKB-SubCell"/>
</dbReference>
<dbReference type="SUPFAM" id="SSF53244">
    <property type="entry name" value="MurD-like peptide ligases, peptide-binding domain"/>
    <property type="match status" value="1"/>
</dbReference>
<dbReference type="UniPathway" id="UPA00219"/>
<evidence type="ECO:0000256" key="7">
    <source>
        <dbReference type="ARBA" id="ARBA00022984"/>
    </source>
</evidence>
<dbReference type="Pfam" id="PF01225">
    <property type="entry name" value="Mur_ligase"/>
    <property type="match status" value="1"/>
</dbReference>
<keyword evidence="9 10" id="KW-0961">Cell wall biogenesis/degradation</keyword>
<evidence type="ECO:0000259" key="12">
    <source>
        <dbReference type="Pfam" id="PF01225"/>
    </source>
</evidence>
<sequence>MSLWTHTEAEAATGGSATAPFAVTGLSIDTRSLRPGDLFVALKAARDGHDFVAQAFAAGAAAALVDHVPEGVTGPCLVVPEVLAALTALGAAGRARAKGKVIAVTGSVGKTSTKEMLREMFDAFGSVHAAEASFNNHWGVPITLARLPAEADFAVIEIGMNHPGEIAPLARLARPHVAMVTTIAPAHLEAFDSLAGIAREKADIFLGLEPGGTGVYNADLETSPILAAAAGEGALSFGLRGTVTLTAIRQTAVATVAEADIDGGHYLLRLADAGPHFALNGLGCLAVARALDLDLALAAQALGRWRPPAGRGKREVLLLDPASDARATLIDDAFNANPASLAAALDVLAATQPGPGGRRIAILGDMLELGPDEIALHRAIADHPAIARTDLVHTVGRRMEALWQALPQSKRGKHVAQADDLGAKAHHLVHPGDVVLVKGSKGSYVSRVVDALRHLGHPLPEEPTGE</sequence>
<gene>
    <name evidence="10" type="primary">murF</name>
    <name evidence="15" type="ORF">DDE23_03575</name>
</gene>
<dbReference type="GO" id="GO:0008766">
    <property type="term" value="F:UDP-N-acetylmuramoylalanyl-D-glutamyl-2,6-diaminopimelate-D-alanyl-D-alanine ligase activity"/>
    <property type="evidence" value="ECO:0007669"/>
    <property type="project" value="RHEA"/>
</dbReference>
<comment type="function">
    <text evidence="10 11">Involved in cell wall formation. Catalyzes the final step in the synthesis of UDP-N-acetylmuramoyl-pentapeptide, the precursor of murein.</text>
</comment>
<evidence type="ECO:0000256" key="11">
    <source>
        <dbReference type="RuleBase" id="RU004136"/>
    </source>
</evidence>
<evidence type="ECO:0000259" key="14">
    <source>
        <dbReference type="Pfam" id="PF08245"/>
    </source>
</evidence>
<dbReference type="GO" id="GO:0071555">
    <property type="term" value="P:cell wall organization"/>
    <property type="evidence" value="ECO:0007669"/>
    <property type="project" value="UniProtKB-KW"/>
</dbReference>
<dbReference type="InterPro" id="IPR000713">
    <property type="entry name" value="Mur_ligase_N"/>
</dbReference>
<organism evidence="15 16">
    <name type="scientific">Pararhodobacter aggregans</name>
    <dbReference type="NCBI Taxonomy" id="404875"/>
    <lineage>
        <taxon>Bacteria</taxon>
        <taxon>Pseudomonadati</taxon>
        <taxon>Pseudomonadota</taxon>
        <taxon>Alphaproteobacteria</taxon>
        <taxon>Rhodobacterales</taxon>
        <taxon>Paracoccaceae</taxon>
        <taxon>Pararhodobacter</taxon>
    </lineage>
</organism>
<comment type="pathway">
    <text evidence="10 11">Cell wall biogenesis; peptidoglycan biosynthesis.</text>
</comment>
<dbReference type="Pfam" id="PF02875">
    <property type="entry name" value="Mur_ligase_C"/>
    <property type="match status" value="1"/>
</dbReference>
<dbReference type="GO" id="GO:0009252">
    <property type="term" value="P:peptidoglycan biosynthetic process"/>
    <property type="evidence" value="ECO:0007669"/>
    <property type="project" value="UniProtKB-UniRule"/>
</dbReference>
<comment type="subcellular location">
    <subcellularLocation>
        <location evidence="10 11">Cytoplasm</location>
    </subcellularLocation>
</comment>
<proteinExistence type="inferred from homology"/>
<evidence type="ECO:0000259" key="13">
    <source>
        <dbReference type="Pfam" id="PF02875"/>
    </source>
</evidence>
<feature type="binding site" evidence="10">
    <location>
        <begin position="106"/>
        <end position="112"/>
    </location>
    <ligand>
        <name>ATP</name>
        <dbReference type="ChEBI" id="CHEBI:30616"/>
    </ligand>
</feature>
<evidence type="ECO:0000256" key="5">
    <source>
        <dbReference type="ARBA" id="ARBA00022840"/>
    </source>
</evidence>
<comment type="similarity">
    <text evidence="10">Belongs to the MurCDEF family. MurF subfamily.</text>
</comment>
<keyword evidence="1 10" id="KW-0963">Cytoplasm</keyword>